<keyword evidence="1" id="KW-1133">Transmembrane helix</keyword>
<sequence length="124" mass="14405">MNDINEKIYCSEIISKSKSKYRKSYYTFVGLNVALIVITALTIILNLFAMRYNPYPQQTMIYFVLLAIFAVIISFISSVQTFLSIKDQKTSIGNNIYLNEQIIERIQNKDIITRDDIDDILNTF</sequence>
<gene>
    <name evidence="2" type="ORF">NCTC10179_00757</name>
</gene>
<dbReference type="RefSeq" id="WP_051616996.1">
    <property type="nucleotide sequence ID" value="NZ_LR215039.1"/>
</dbReference>
<evidence type="ECO:0000313" key="2">
    <source>
        <dbReference type="EMBL" id="VEU76561.1"/>
    </source>
</evidence>
<proteinExistence type="predicted"/>
<keyword evidence="3" id="KW-1185">Reference proteome</keyword>
<feature type="transmembrane region" description="Helical" evidence="1">
    <location>
        <begin position="60"/>
        <end position="83"/>
    </location>
</feature>
<accession>A0A449B7I8</accession>
<organism evidence="2 3">
    <name type="scientific">Mycoplasmopsis columboralis</name>
    <dbReference type="NCBI Taxonomy" id="171282"/>
    <lineage>
        <taxon>Bacteria</taxon>
        <taxon>Bacillati</taxon>
        <taxon>Mycoplasmatota</taxon>
        <taxon>Mycoplasmoidales</taxon>
        <taxon>Metamycoplasmataceae</taxon>
        <taxon>Mycoplasmopsis</taxon>
    </lineage>
</organism>
<dbReference type="EMBL" id="LR215039">
    <property type="protein sequence ID" value="VEU76561.1"/>
    <property type="molecule type" value="Genomic_DNA"/>
</dbReference>
<name>A0A449B7I8_9BACT</name>
<keyword evidence="1" id="KW-0472">Membrane</keyword>
<protein>
    <recommendedName>
        <fullName evidence="4">SMODS and SLOG-associating 2TM effector domain-containing protein</fullName>
    </recommendedName>
</protein>
<evidence type="ECO:0008006" key="4">
    <source>
        <dbReference type="Google" id="ProtNLM"/>
    </source>
</evidence>
<dbReference type="AlphaFoldDB" id="A0A449B7I8"/>
<keyword evidence="1" id="KW-0812">Transmembrane</keyword>
<reference evidence="2 3" key="1">
    <citation type="submission" date="2019-01" db="EMBL/GenBank/DDBJ databases">
        <authorList>
            <consortium name="Pathogen Informatics"/>
        </authorList>
    </citation>
    <scope>NUCLEOTIDE SEQUENCE [LARGE SCALE GENOMIC DNA]</scope>
    <source>
        <strain evidence="2 3">NCTC10179</strain>
    </source>
</reference>
<dbReference type="KEGG" id="mcou:NCTC10179_00757"/>
<feature type="transmembrane region" description="Helical" evidence="1">
    <location>
        <begin position="25"/>
        <end position="48"/>
    </location>
</feature>
<evidence type="ECO:0000256" key="1">
    <source>
        <dbReference type="SAM" id="Phobius"/>
    </source>
</evidence>
<evidence type="ECO:0000313" key="3">
    <source>
        <dbReference type="Proteomes" id="UP000289497"/>
    </source>
</evidence>
<dbReference type="Proteomes" id="UP000289497">
    <property type="component" value="Chromosome"/>
</dbReference>